<evidence type="ECO:0000256" key="1">
    <source>
        <dbReference type="SAM" id="Phobius"/>
    </source>
</evidence>
<sequence>MSNGFGAAFGGMMLLAVLSGMALLLGISLAGIFVLQRRTGSIPRFLRYLSFAVVVGVILIAGFSVAALFDEATMLATVFLAIVFVPLGVVTLYLHRENDLSRIDIVVTTGVAWSIPFLIGVPVTIGVPVLINRIFGLSPAESRQLGVYWIASVVGAIVVVFGALRLSRHVSKRMITATSS</sequence>
<gene>
    <name evidence="2" type="ORF">ACFQMA_01025</name>
</gene>
<dbReference type="RefSeq" id="WP_274324046.1">
    <property type="nucleotide sequence ID" value="NZ_CP118158.1"/>
</dbReference>
<name>A0ABD5XY14_9EURY</name>
<organism evidence="2 3">
    <name type="scientific">Halosimplex aquaticum</name>
    <dbReference type="NCBI Taxonomy" id="3026162"/>
    <lineage>
        <taxon>Archaea</taxon>
        <taxon>Methanobacteriati</taxon>
        <taxon>Methanobacteriota</taxon>
        <taxon>Stenosarchaea group</taxon>
        <taxon>Halobacteria</taxon>
        <taxon>Halobacteriales</taxon>
        <taxon>Haloarculaceae</taxon>
        <taxon>Halosimplex</taxon>
    </lineage>
</organism>
<keyword evidence="1" id="KW-0472">Membrane</keyword>
<feature type="transmembrane region" description="Helical" evidence="1">
    <location>
        <begin position="146"/>
        <end position="164"/>
    </location>
</feature>
<dbReference type="EMBL" id="JBHTAS010000001">
    <property type="protein sequence ID" value="MFC7138418.1"/>
    <property type="molecule type" value="Genomic_DNA"/>
</dbReference>
<feature type="transmembrane region" description="Helical" evidence="1">
    <location>
        <begin position="12"/>
        <end position="36"/>
    </location>
</feature>
<protein>
    <submittedName>
        <fullName evidence="2">Uncharacterized protein</fullName>
    </submittedName>
</protein>
<keyword evidence="3" id="KW-1185">Reference proteome</keyword>
<comment type="caution">
    <text evidence="2">The sequence shown here is derived from an EMBL/GenBank/DDBJ whole genome shotgun (WGS) entry which is preliminary data.</text>
</comment>
<feature type="transmembrane region" description="Helical" evidence="1">
    <location>
        <begin position="106"/>
        <end position="131"/>
    </location>
</feature>
<reference evidence="2 3" key="1">
    <citation type="journal article" date="2019" name="Int. J. Syst. Evol. Microbiol.">
        <title>The Global Catalogue of Microorganisms (GCM) 10K type strain sequencing project: providing services to taxonomists for standard genome sequencing and annotation.</title>
        <authorList>
            <consortium name="The Broad Institute Genomics Platform"/>
            <consortium name="The Broad Institute Genome Sequencing Center for Infectious Disease"/>
            <person name="Wu L."/>
            <person name="Ma J."/>
        </authorList>
    </citation>
    <scope>NUCLEOTIDE SEQUENCE [LARGE SCALE GENOMIC DNA]</scope>
    <source>
        <strain evidence="2 3">XZYJT29</strain>
    </source>
</reference>
<accession>A0ABD5XY14</accession>
<feature type="transmembrane region" description="Helical" evidence="1">
    <location>
        <begin position="48"/>
        <end position="69"/>
    </location>
</feature>
<dbReference type="Proteomes" id="UP001596432">
    <property type="component" value="Unassembled WGS sequence"/>
</dbReference>
<keyword evidence="1" id="KW-1133">Transmembrane helix</keyword>
<evidence type="ECO:0000313" key="2">
    <source>
        <dbReference type="EMBL" id="MFC7138418.1"/>
    </source>
</evidence>
<dbReference type="AlphaFoldDB" id="A0ABD5XY14"/>
<dbReference type="GeneID" id="78818655"/>
<proteinExistence type="predicted"/>
<keyword evidence="1" id="KW-0812">Transmembrane</keyword>
<evidence type="ECO:0000313" key="3">
    <source>
        <dbReference type="Proteomes" id="UP001596432"/>
    </source>
</evidence>
<feature type="transmembrane region" description="Helical" evidence="1">
    <location>
        <begin position="75"/>
        <end position="94"/>
    </location>
</feature>